<proteinExistence type="predicted"/>
<evidence type="ECO:0000256" key="1">
    <source>
        <dbReference type="SAM" id="MobiDB-lite"/>
    </source>
</evidence>
<evidence type="ECO:0000313" key="2">
    <source>
        <dbReference type="EMBL" id="SNR99807.1"/>
    </source>
</evidence>
<sequence>MSQTLFVSVEDIEKLLEDIPDTSPLPPYIAVPTQAGLAFDAEMARLRAQVSQLQAYGNEQVELRRQATERLRALESSYARRGAHLVRQAQHLHETRQKLRKVEGERDGHRDRAEARGRALRGILDSGNLFEHHELARVALAATEDK</sequence>
<feature type="region of interest" description="Disordered" evidence="1">
    <location>
        <begin position="85"/>
        <end position="114"/>
    </location>
</feature>
<dbReference type="AlphaFoldDB" id="A0A239AW22"/>
<accession>A0A239AW22</accession>
<dbReference type="Proteomes" id="UP000198324">
    <property type="component" value="Unassembled WGS sequence"/>
</dbReference>
<protein>
    <submittedName>
        <fullName evidence="2">Uncharacterized protein</fullName>
    </submittedName>
</protein>
<reference evidence="2 3" key="1">
    <citation type="submission" date="2017-06" db="EMBL/GenBank/DDBJ databases">
        <authorList>
            <person name="Kim H.J."/>
            <person name="Triplett B.A."/>
        </authorList>
    </citation>
    <scope>NUCLEOTIDE SEQUENCE [LARGE SCALE GENOMIC DNA]</scope>
    <source>
        <strain evidence="2 3">DSM 13116</strain>
    </source>
</reference>
<gene>
    <name evidence="2" type="ORF">SAMN04488503_2259</name>
</gene>
<keyword evidence="3" id="KW-1185">Reference proteome</keyword>
<name>A0A239AW22_9BACT</name>
<evidence type="ECO:0000313" key="3">
    <source>
        <dbReference type="Proteomes" id="UP000198324"/>
    </source>
</evidence>
<dbReference type="RefSeq" id="WP_089274463.1">
    <property type="nucleotide sequence ID" value="NZ_FZOC01000004.1"/>
</dbReference>
<organism evidence="2 3">
    <name type="scientific">Humidesulfovibrio mexicanus</name>
    <dbReference type="NCBI Taxonomy" id="147047"/>
    <lineage>
        <taxon>Bacteria</taxon>
        <taxon>Pseudomonadati</taxon>
        <taxon>Thermodesulfobacteriota</taxon>
        <taxon>Desulfovibrionia</taxon>
        <taxon>Desulfovibrionales</taxon>
        <taxon>Desulfovibrionaceae</taxon>
        <taxon>Humidesulfovibrio</taxon>
    </lineage>
</organism>
<dbReference type="EMBL" id="FZOC01000004">
    <property type="protein sequence ID" value="SNR99807.1"/>
    <property type="molecule type" value="Genomic_DNA"/>
</dbReference>
<feature type="compositionally biased region" description="Basic and acidic residues" evidence="1">
    <location>
        <begin position="91"/>
        <end position="114"/>
    </location>
</feature>